<dbReference type="Gene3D" id="3.40.50.300">
    <property type="entry name" value="P-loop containing nucleotide triphosphate hydrolases"/>
    <property type="match status" value="5"/>
</dbReference>
<dbReference type="CDD" id="cd06008">
    <property type="entry name" value="NF-X1-zinc-finger"/>
    <property type="match status" value="1"/>
</dbReference>
<keyword evidence="6" id="KW-0378">Hydrolase</keyword>
<dbReference type="PANTHER" id="PTHR43392">
    <property type="entry name" value="AAA-TYPE ATPASE FAMILY PROTEIN / ANKYRIN REPEAT FAMILY PROTEIN"/>
    <property type="match status" value="1"/>
</dbReference>
<feature type="region of interest" description="Disordered" evidence="4">
    <location>
        <begin position="2111"/>
        <end position="2325"/>
    </location>
</feature>
<evidence type="ECO:0000256" key="2">
    <source>
        <dbReference type="ARBA" id="ARBA00022741"/>
    </source>
</evidence>
<feature type="region of interest" description="Disordered" evidence="4">
    <location>
        <begin position="183"/>
        <end position="205"/>
    </location>
</feature>
<dbReference type="EMBL" id="ML769673">
    <property type="protein sequence ID" value="KAE9390018.1"/>
    <property type="molecule type" value="Genomic_DNA"/>
</dbReference>
<dbReference type="InterPro" id="IPR041627">
    <property type="entry name" value="AAA_lid_6"/>
</dbReference>
<dbReference type="CDD" id="cd00009">
    <property type="entry name" value="AAA"/>
    <property type="match status" value="1"/>
</dbReference>
<dbReference type="PANTHER" id="PTHR43392:SF2">
    <property type="entry name" value="AAA-TYPE ATPASE FAMILY PROTEIN _ ANKYRIN REPEAT FAMILY PROTEIN"/>
    <property type="match status" value="1"/>
</dbReference>
<evidence type="ECO:0000259" key="5">
    <source>
        <dbReference type="SMART" id="SM00382"/>
    </source>
</evidence>
<evidence type="ECO:0000256" key="4">
    <source>
        <dbReference type="SAM" id="MobiDB-lite"/>
    </source>
</evidence>
<dbReference type="InterPro" id="IPR003959">
    <property type="entry name" value="ATPase_AAA_core"/>
</dbReference>
<feature type="compositionally biased region" description="Low complexity" evidence="4">
    <location>
        <begin position="2214"/>
        <end position="2225"/>
    </location>
</feature>
<keyword evidence="3" id="KW-0067">ATP-binding</keyword>
<dbReference type="Gene3D" id="1.10.8.60">
    <property type="match status" value="2"/>
</dbReference>
<dbReference type="InterPro" id="IPR027417">
    <property type="entry name" value="P-loop_NTPase"/>
</dbReference>
<sequence length="2391" mass="266404">MSGPSRADRLNSFFNAVVHKNRDVGSQSAMFIEAICAQKDAAKCIGDIVNKDKLVILRNAVCSDASATYLNTSVQPFLSFMQHPTLKDLSGGLYLRKVMESLAEGRLLLSPFTEAFENKELSPAAEEMYAWFVLQLLLLPGGVDDHGAFVKERHGLLQLLLASSNPTAQIHAAHIQSLLSTSTPASSSVNASSYQPGGRHDNDKENFRDISILPTANEIQYQGQTFYRRSAEIDDASPDEREATYLDNQFRLYREDMMYELKEEMAKIATSLKTQTKKPNRRVMVIDGVTLTGVYYGDEKRRTVVGLTFKCAKDFPQLSGLDTPQKRVQFWKSEKKMLRHQTLFCIIVQGQIISFGTVHRDEVLLSQSPPVIVLQVSNTGMLQSTLQHLKHATNVQLAQIDTGIFAYEPVLRTLQSMRLLPLCDELLMWDASVSAVAPTLQLPSSLQEVVSAIRYHPMTNIAPFVDAQQAIRLDPAQASSLIAGLTQTVSLIQGPPGTGKSFIGALLAKFIYKHTSDKILVVCFTNHALDQFLEDLIKIGIPDADIVRLGGKSTSATEHLSLRNQGRVSFLSPIDRTRLDSLRADEQMLCQSLETSFQSYQNSTVTLEQILAHIEFEDYEFFQAFTVPQSQDEMQLVGKKGKNVSETYLLQQWKDGKDAGVFKSHAVVSNFPAVWSMKRNAREAKYDSWKDELLQYTIDDVVSRVTEYDAAVAERQCIFGKSDTEIMGSKRIIGCTTTGAAKYKEQIQGSQPEVLLVEEAGEILESHVVTALGADAKQLILIGDHKQLRPKVNHYALTVEKGDGYDLNRSLFERLVHRNFPHQTLVAQHRMRPEIADMIRHLKTYDILNDAPRTANRPDLRGVRGNIIFIDHTSPEDDDKQLADRRDMGSSYKMEDIVVLTPYLGQLQKLRKVFESEAEPLLNDLDLSELRRAGVLGPTSPSGRPKLRMATIDNYQGEESDIVVVSLCRSNSNNDIGFMYSAERLNVLLSRARNSLVMIGNSHTFTHSKKGREVWSPLLDHIREKGYLHDGFPTQCAQHSTSQFLLKAPDDFDAHCPDGGCDLPCGKLLSCGKHQCPSKCHLERTAHADQPCHHVVEEFCPANHSTKRKCSEPVNDCRACLRQAREEEKRLQREMEAEKKREVQKEAHDRRMQALADKIAEAQQERQDDELEKQRATALRNREEELKNAREMAQNSKKETKSFLASLFTGSYTSSSSQPSSQPPAQPSPSATSQSNPTANTAATPQNLAPPPRPATPPGNSATANRSGPEAEWQRQKDVEGANSPPIDAIMELIGLNDVKLQILRIKDKVEVSESQGTSLTDERFNIVLLGNPGTGKTTVARQYAKFLTSKKIVSGYAFIEITGSLLAHQGVAGAEKVVNQALNAGGGAIFIDEAYQLVGSGRDSGGSQVLDYLLAEMENRVGKIVFILAGYRKQMEKFFEHNPGLRSRVPYTLQFADYTDSELQQMLTSLIRKKYQNKMKVEDGIEGLYARVAIRRLGRGRGREGFGNARDLQNMFAKISERQAARIKREQRSGWLGVDAFLLSKEDLVGPDPGQAIQKSSAWTELHSLIGLQSVKDSVQNLFDLVLANYHRELQEKEPLMVTLNRVFLGSPGTGKTTVGKLYGQILADIGMLSNGEVVIKNPSDFTGAYIGHSEKQTKAILDSSVGKVLIIDEAYMLYGGGKGSSHGGSNNFQTAVIDTIVAEVQNVPGDDRCVLLLGYEKEMKEMFQNVNPGNRRFAIEDAFRFEDFTDSELGRILDLKLVKQDLEASDHAKRVALELLARERTRPNFGNGGAVENLLSQAKNRYMARIRGTIPPTTIVFAPEDFDPDFERHLHAAQRLKDLFKDVVGCEEVIRKLEEYQIICRNMKERNEDPSTVIPTNFLFKGPPGTGKTTVARKIGHIYYDMGFLAKPEVHECSATDLVGQYVGQTGPKTTALFEKALGQVLFIDEAYRLGEGRFAQEAVDEMVGLLTQERFKGKIVVILAGYDQDINRLLTVNSGLASRFPEVVPFSHFSPPTCLEILRRKLEQGKVTLSALLNPTGAEYRCLLEVQEELVTLSSWGNARDMETLAKQMIGKALKGAVSPDVPLSISTRDALDIMLEMLNKNRERSNLPPVPRSRFETGLPDASASSTSSPPPPPPSQGASGTQQAPPTQPPPTQPPPANPPPPKSPSSPRQSSPRMPTSSPPQPPSLSPNQANARRSRTRRNQNNGPGSSSGTRQQPSPTPPQSPNASNSERDPGVTDDIWNRLQQDRRKEADLARQKELDIRRAEQRQRNAIQEQERKARELNDARQAMERARNAAEREAAIKKRDEAEKKEKEAQEAQRRAIEALRLKREAEKQRKEREKQVQIKLRQIGRCPQGYEWVKNQSGYRCRGGSHFVSNGQIHI</sequence>
<proteinExistence type="inferred from homology"/>
<feature type="domain" description="AAA+ ATPase" evidence="5">
    <location>
        <begin position="1323"/>
        <end position="1460"/>
    </location>
</feature>
<feature type="region of interest" description="Disordered" evidence="4">
    <location>
        <begin position="1210"/>
        <end position="1283"/>
    </location>
</feature>
<dbReference type="Pfam" id="PF17866">
    <property type="entry name" value="AAA_lid_6"/>
    <property type="match status" value="1"/>
</dbReference>
<feature type="domain" description="AAA+ ATPase" evidence="5">
    <location>
        <begin position="1604"/>
        <end position="1848"/>
    </location>
</feature>
<feature type="compositionally biased region" description="Basic and acidic residues" evidence="4">
    <location>
        <begin position="2253"/>
        <end position="2325"/>
    </location>
</feature>
<feature type="domain" description="AAA+ ATPase" evidence="5">
    <location>
        <begin position="1880"/>
        <end position="2013"/>
    </location>
</feature>
<dbReference type="InterPro" id="IPR050773">
    <property type="entry name" value="CbxX/CfxQ_RuBisCO_ESX"/>
</dbReference>
<dbReference type="SUPFAM" id="SSF52540">
    <property type="entry name" value="P-loop containing nucleoside triphosphate hydrolases"/>
    <property type="match status" value="4"/>
</dbReference>
<protein>
    <submittedName>
        <fullName evidence="6">P-loop containing nucleoside triphosphate hydrolase protein</fullName>
    </submittedName>
</protein>
<dbReference type="GO" id="GO:0004386">
    <property type="term" value="F:helicase activity"/>
    <property type="evidence" value="ECO:0007669"/>
    <property type="project" value="InterPro"/>
</dbReference>
<dbReference type="InterPro" id="IPR041677">
    <property type="entry name" value="DNA2/NAM7_AAA_11"/>
</dbReference>
<dbReference type="GO" id="GO:0016887">
    <property type="term" value="F:ATP hydrolysis activity"/>
    <property type="evidence" value="ECO:0007669"/>
    <property type="project" value="InterPro"/>
</dbReference>
<dbReference type="InterPro" id="IPR041679">
    <property type="entry name" value="DNA2/NAM7-like_C"/>
</dbReference>
<evidence type="ECO:0000256" key="3">
    <source>
        <dbReference type="ARBA" id="ARBA00022840"/>
    </source>
</evidence>
<accession>A0A6A4GW59</accession>
<feature type="region of interest" description="Disordered" evidence="4">
    <location>
        <begin position="1130"/>
        <end position="1152"/>
    </location>
</feature>
<dbReference type="Pfam" id="PF13087">
    <property type="entry name" value="AAA_12"/>
    <property type="match status" value="1"/>
</dbReference>
<feature type="domain" description="AAA+ ATPase" evidence="5">
    <location>
        <begin position="486"/>
        <end position="853"/>
    </location>
</feature>
<keyword evidence="2" id="KW-0547">Nucleotide-binding</keyword>
<dbReference type="Pfam" id="PF13086">
    <property type="entry name" value="AAA_11"/>
    <property type="match status" value="1"/>
</dbReference>
<evidence type="ECO:0000313" key="7">
    <source>
        <dbReference type="Proteomes" id="UP000799118"/>
    </source>
</evidence>
<feature type="compositionally biased region" description="Pro residues" evidence="4">
    <location>
        <begin position="2155"/>
        <end position="2174"/>
    </location>
</feature>
<keyword evidence="7" id="KW-1185">Reference proteome</keyword>
<gene>
    <name evidence="6" type="ORF">BT96DRAFT_1002683</name>
</gene>
<dbReference type="OrthoDB" id="2423195at2759"/>
<dbReference type="InterPro" id="IPR000641">
    <property type="entry name" value="CbxX/CfxQ"/>
</dbReference>
<dbReference type="SMART" id="SM00382">
    <property type="entry name" value="AAA"/>
    <property type="match status" value="4"/>
</dbReference>
<feature type="compositionally biased region" description="Low complexity" evidence="4">
    <location>
        <begin position="183"/>
        <end position="193"/>
    </location>
</feature>
<evidence type="ECO:0000256" key="1">
    <source>
        <dbReference type="ARBA" id="ARBA00010378"/>
    </source>
</evidence>
<dbReference type="InterPro" id="IPR047187">
    <property type="entry name" value="SF1_C_Upf1"/>
</dbReference>
<feature type="compositionally biased region" description="Low complexity" evidence="4">
    <location>
        <begin position="2175"/>
        <end position="2186"/>
    </location>
</feature>
<name>A0A6A4GW59_9AGAR</name>
<dbReference type="Pfam" id="PF00004">
    <property type="entry name" value="AAA"/>
    <property type="match status" value="3"/>
</dbReference>
<dbReference type="FunFam" id="1.10.8.60:FF:000160">
    <property type="entry name" value="WGS project CABT00000000 data, contig 2.55"/>
    <property type="match status" value="1"/>
</dbReference>
<evidence type="ECO:0000313" key="6">
    <source>
        <dbReference type="EMBL" id="KAE9390018.1"/>
    </source>
</evidence>
<feature type="compositionally biased region" description="Low complexity" evidence="4">
    <location>
        <begin position="2145"/>
        <end position="2154"/>
    </location>
</feature>
<organism evidence="6 7">
    <name type="scientific">Gymnopus androsaceus JB14</name>
    <dbReference type="NCBI Taxonomy" id="1447944"/>
    <lineage>
        <taxon>Eukaryota</taxon>
        <taxon>Fungi</taxon>
        <taxon>Dikarya</taxon>
        <taxon>Basidiomycota</taxon>
        <taxon>Agaricomycotina</taxon>
        <taxon>Agaricomycetes</taxon>
        <taxon>Agaricomycetidae</taxon>
        <taxon>Agaricales</taxon>
        <taxon>Marasmiineae</taxon>
        <taxon>Omphalotaceae</taxon>
        <taxon>Gymnopus</taxon>
    </lineage>
</organism>
<dbReference type="InterPro" id="IPR003593">
    <property type="entry name" value="AAA+_ATPase"/>
</dbReference>
<dbReference type="Proteomes" id="UP000799118">
    <property type="component" value="Unassembled WGS sequence"/>
</dbReference>
<dbReference type="CDD" id="cd18808">
    <property type="entry name" value="SF1_C_Upf1"/>
    <property type="match status" value="1"/>
</dbReference>
<dbReference type="CDD" id="cd17936">
    <property type="entry name" value="EEXXEc_NFX1"/>
    <property type="match status" value="1"/>
</dbReference>
<reference evidence="6" key="1">
    <citation type="journal article" date="2019" name="Environ. Microbiol.">
        <title>Fungal ecological strategies reflected in gene transcription - a case study of two litter decomposers.</title>
        <authorList>
            <person name="Barbi F."/>
            <person name="Kohler A."/>
            <person name="Barry K."/>
            <person name="Baskaran P."/>
            <person name="Daum C."/>
            <person name="Fauchery L."/>
            <person name="Ihrmark K."/>
            <person name="Kuo A."/>
            <person name="LaButti K."/>
            <person name="Lipzen A."/>
            <person name="Morin E."/>
            <person name="Grigoriev I.V."/>
            <person name="Henrissat B."/>
            <person name="Lindahl B."/>
            <person name="Martin F."/>
        </authorList>
    </citation>
    <scope>NUCLEOTIDE SEQUENCE</scope>
    <source>
        <strain evidence="6">JB14</strain>
    </source>
</reference>
<dbReference type="GO" id="GO:0005524">
    <property type="term" value="F:ATP binding"/>
    <property type="evidence" value="ECO:0007669"/>
    <property type="project" value="UniProtKB-KW"/>
</dbReference>
<feature type="compositionally biased region" description="Pro residues" evidence="4">
    <location>
        <begin position="1248"/>
        <end position="1257"/>
    </location>
</feature>
<feature type="compositionally biased region" description="Low complexity" evidence="4">
    <location>
        <begin position="1228"/>
        <end position="1247"/>
    </location>
</feature>
<dbReference type="FunFam" id="3.40.50.300:FF:000216">
    <property type="entry name" value="Type VII secretion ATPase EccA"/>
    <property type="match status" value="3"/>
</dbReference>
<dbReference type="PRINTS" id="PR00819">
    <property type="entry name" value="CBXCFQXSUPER"/>
</dbReference>
<comment type="similarity">
    <text evidence="1">Belongs to the CbxX/CfxQ family.</text>
</comment>